<name>R3TL78_9ENTE</name>
<accession>R3TL78</accession>
<dbReference type="SUPFAM" id="SSF159468">
    <property type="entry name" value="AtpF-like"/>
    <property type="match status" value="1"/>
</dbReference>
<dbReference type="GO" id="GO:0046933">
    <property type="term" value="F:proton-transporting ATP synthase activity, rotational mechanism"/>
    <property type="evidence" value="ECO:0007669"/>
    <property type="project" value="UniProtKB-UniRule"/>
</dbReference>
<dbReference type="OrthoDB" id="5311at2"/>
<organism evidence="5 6">
    <name type="scientific">Enterococcus phoeniculicola ATCC BAA-412</name>
    <dbReference type="NCBI Taxonomy" id="1158610"/>
    <lineage>
        <taxon>Bacteria</taxon>
        <taxon>Bacillati</taxon>
        <taxon>Bacillota</taxon>
        <taxon>Bacilli</taxon>
        <taxon>Lactobacillales</taxon>
        <taxon>Enterococcaceae</taxon>
        <taxon>Enterococcus</taxon>
    </lineage>
</organism>
<dbReference type="InterPro" id="IPR008218">
    <property type="entry name" value="ATPase_V1-cplx_f_g_su"/>
</dbReference>
<evidence type="ECO:0000256" key="3">
    <source>
        <dbReference type="ARBA" id="ARBA00023065"/>
    </source>
</evidence>
<gene>
    <name evidence="4" type="primary">atpF</name>
    <name evidence="5" type="ORF">UC3_02570</name>
</gene>
<dbReference type="eggNOG" id="COG1436">
    <property type="taxonomic scope" value="Bacteria"/>
</dbReference>
<dbReference type="Proteomes" id="UP000013785">
    <property type="component" value="Unassembled WGS sequence"/>
</dbReference>
<keyword evidence="4" id="KW-0375">Hydrogen ion transport</keyword>
<keyword evidence="4" id="KW-0066">ATP synthesis</keyword>
<dbReference type="HAMAP" id="MF_00312">
    <property type="entry name" value="ATP_synth_F_arch"/>
    <property type="match status" value="1"/>
</dbReference>
<reference evidence="5 6" key="1">
    <citation type="submission" date="2013-02" db="EMBL/GenBank/DDBJ databases">
        <title>The Genome Sequence of Enterococcus phoeniculicola BAA-412.</title>
        <authorList>
            <consortium name="The Broad Institute Genome Sequencing Platform"/>
            <consortium name="The Broad Institute Genome Sequencing Center for Infectious Disease"/>
            <person name="Earl A.M."/>
            <person name="Gilmore M.S."/>
            <person name="Lebreton F."/>
            <person name="Walker B."/>
            <person name="Young S.K."/>
            <person name="Zeng Q."/>
            <person name="Gargeya S."/>
            <person name="Fitzgerald M."/>
            <person name="Haas B."/>
            <person name="Abouelleil A."/>
            <person name="Alvarado L."/>
            <person name="Arachchi H.M."/>
            <person name="Berlin A.M."/>
            <person name="Chapman S.B."/>
            <person name="Dewar J."/>
            <person name="Goldberg J."/>
            <person name="Griggs A."/>
            <person name="Gujja S."/>
            <person name="Hansen M."/>
            <person name="Howarth C."/>
            <person name="Imamovic A."/>
            <person name="Larimer J."/>
            <person name="McCowan C."/>
            <person name="Murphy C."/>
            <person name="Neiman D."/>
            <person name="Pearson M."/>
            <person name="Priest M."/>
            <person name="Roberts A."/>
            <person name="Saif S."/>
            <person name="Shea T."/>
            <person name="Sisk P."/>
            <person name="Sykes S."/>
            <person name="Wortman J."/>
            <person name="Nusbaum C."/>
            <person name="Birren B."/>
        </authorList>
    </citation>
    <scope>NUCLEOTIDE SEQUENCE [LARGE SCALE GENOMIC DNA]</scope>
    <source>
        <strain evidence="5 6">ATCC BAA-412</strain>
    </source>
</reference>
<dbReference type="STRING" id="154621.RV11_GL002136"/>
<dbReference type="InterPro" id="IPR022944">
    <property type="entry name" value="ATPase_V1-cplx_fsu_bac/arc"/>
</dbReference>
<dbReference type="Pfam" id="PF01990">
    <property type="entry name" value="ATP-synt_F"/>
    <property type="match status" value="1"/>
</dbReference>
<evidence type="ECO:0000256" key="1">
    <source>
        <dbReference type="ARBA" id="ARBA00010148"/>
    </source>
</evidence>
<comment type="function">
    <text evidence="4">Produces ATP from ADP in the presence of a proton gradient across the membrane.</text>
</comment>
<evidence type="ECO:0000313" key="5">
    <source>
        <dbReference type="EMBL" id="EOL42219.1"/>
    </source>
</evidence>
<keyword evidence="3 4" id="KW-0406">Ion transport</keyword>
<dbReference type="RefSeq" id="WP_010769208.1">
    <property type="nucleotide sequence ID" value="NZ_ASWE01000001.1"/>
</dbReference>
<dbReference type="InterPro" id="IPR036906">
    <property type="entry name" value="ATPase_V1_fsu_sf"/>
</dbReference>
<dbReference type="GO" id="GO:0046961">
    <property type="term" value="F:proton-transporting ATPase activity, rotational mechanism"/>
    <property type="evidence" value="ECO:0007669"/>
    <property type="project" value="InterPro"/>
</dbReference>
<evidence type="ECO:0000313" key="6">
    <source>
        <dbReference type="Proteomes" id="UP000013785"/>
    </source>
</evidence>
<evidence type="ECO:0000256" key="2">
    <source>
        <dbReference type="ARBA" id="ARBA00022448"/>
    </source>
</evidence>
<keyword evidence="2 4" id="KW-0813">Transport</keyword>
<dbReference type="GO" id="GO:0005524">
    <property type="term" value="F:ATP binding"/>
    <property type="evidence" value="ECO:0007669"/>
    <property type="project" value="UniProtKB-UniRule"/>
</dbReference>
<dbReference type="EMBL" id="AJAT01000017">
    <property type="protein sequence ID" value="EOL42219.1"/>
    <property type="molecule type" value="Genomic_DNA"/>
</dbReference>
<protein>
    <recommendedName>
        <fullName evidence="4">V-type ATP synthase subunit F</fullName>
    </recommendedName>
    <alternativeName>
        <fullName evidence="4">V-ATPase subunit F</fullName>
    </alternativeName>
</protein>
<proteinExistence type="inferred from homology"/>
<dbReference type="Gene3D" id="3.40.50.10580">
    <property type="entry name" value="ATPase, V1 complex, subunit F"/>
    <property type="match status" value="1"/>
</dbReference>
<comment type="similarity">
    <text evidence="1 4">Belongs to the V-ATPase F subunit family.</text>
</comment>
<keyword evidence="6" id="KW-1185">Reference proteome</keyword>
<comment type="caution">
    <text evidence="5">The sequence shown here is derived from an EMBL/GenBank/DDBJ whole genome shotgun (WGS) entry which is preliminary data.</text>
</comment>
<evidence type="ECO:0000256" key="4">
    <source>
        <dbReference type="HAMAP-Rule" id="MF_00312"/>
    </source>
</evidence>
<dbReference type="AlphaFoldDB" id="R3TL78"/>
<dbReference type="PATRIC" id="fig|1158610.3.peg.2550"/>
<dbReference type="GO" id="GO:0042777">
    <property type="term" value="P:proton motive force-driven plasma membrane ATP synthesis"/>
    <property type="evidence" value="ECO:0007669"/>
    <property type="project" value="UniProtKB-UniRule"/>
</dbReference>
<sequence length="103" mass="11376">MAYKIGVIGDKDSVLPFKLFGFDVRYGHSGKAVRQSIEEMANSKYGVIYVTEQCADLAKETIQRYKEEVSPAIVLIPNHQGTMGTGLSDIQKNVERAVGQNIL</sequence>
<dbReference type="HOGENOM" id="CLU_135754_1_0_9"/>
<dbReference type="NCBIfam" id="NF002384">
    <property type="entry name" value="PRK01395.1"/>
    <property type="match status" value="1"/>
</dbReference>